<evidence type="ECO:0008006" key="3">
    <source>
        <dbReference type="Google" id="ProtNLM"/>
    </source>
</evidence>
<organism evidence="1 2">
    <name type="scientific">Rhizobium viscosum</name>
    <name type="common">Arthrobacter viscosus</name>
    <dbReference type="NCBI Taxonomy" id="1673"/>
    <lineage>
        <taxon>Bacteria</taxon>
        <taxon>Pseudomonadati</taxon>
        <taxon>Pseudomonadota</taxon>
        <taxon>Alphaproteobacteria</taxon>
        <taxon>Hyphomicrobiales</taxon>
        <taxon>Rhizobiaceae</taxon>
        <taxon>Rhizobium/Agrobacterium group</taxon>
        <taxon>Rhizobium</taxon>
    </lineage>
</organism>
<accession>A0ABR9IPA4</accession>
<comment type="caution">
    <text evidence="1">The sequence shown here is derived from an EMBL/GenBank/DDBJ whole genome shotgun (WGS) entry which is preliminary data.</text>
</comment>
<dbReference type="Proteomes" id="UP000620262">
    <property type="component" value="Unassembled WGS sequence"/>
</dbReference>
<protein>
    <recommendedName>
        <fullName evidence="3">Fimbrial protein</fullName>
    </recommendedName>
</protein>
<reference evidence="1 2" key="1">
    <citation type="submission" date="2020-10" db="EMBL/GenBank/DDBJ databases">
        <title>Sequencing the genomes of 1000 actinobacteria strains.</title>
        <authorList>
            <person name="Klenk H.-P."/>
        </authorList>
    </citation>
    <scope>NUCLEOTIDE SEQUENCE [LARGE SCALE GENOMIC DNA]</scope>
    <source>
        <strain evidence="1 2">DSM 7307</strain>
    </source>
</reference>
<evidence type="ECO:0000313" key="1">
    <source>
        <dbReference type="EMBL" id="MBE1505026.1"/>
    </source>
</evidence>
<evidence type="ECO:0000313" key="2">
    <source>
        <dbReference type="Proteomes" id="UP000620262"/>
    </source>
</evidence>
<keyword evidence="2" id="KW-1185">Reference proteome</keyword>
<sequence length="265" mass="28506">MPLAAAKQKSKTEPGLRVCTVLHCVRRERSTSALRLSVRDWRASSKRCDIMTKIKIACFVFALLPLANPVFADDLVIWSPVKVSTRSYKTTVGFRLPMEWETSAGADLALASNKSGAPLPDSGQAMLWGKLQKVSVTPASRAQQDVTLQVDTLRGSGALMLSRSRSWILSDSLDMQTTRAVSLGYNAVDARQATVSASQAVKLIYPWTGTSISAGSSIGNVNGDFSSTVAVSQNILPNLGLSASVSDPLSTGRTGNVNLNYQLRW</sequence>
<gene>
    <name evidence="1" type="ORF">H4W29_002207</name>
</gene>
<proteinExistence type="predicted"/>
<name>A0ABR9IPA4_RHIVS</name>
<dbReference type="EMBL" id="JADBEC010000001">
    <property type="protein sequence ID" value="MBE1505026.1"/>
    <property type="molecule type" value="Genomic_DNA"/>
</dbReference>